<dbReference type="RefSeq" id="WP_131896594.1">
    <property type="nucleotide sequence ID" value="NZ_SMKU01000128.1"/>
</dbReference>
<dbReference type="OrthoDB" id="3482332at2"/>
<feature type="compositionally biased region" description="Low complexity" evidence="1">
    <location>
        <begin position="54"/>
        <end position="66"/>
    </location>
</feature>
<dbReference type="AlphaFoldDB" id="A0A4R5B826"/>
<protein>
    <submittedName>
        <fullName evidence="2">Uncharacterized protein</fullName>
    </submittedName>
</protein>
<comment type="caution">
    <text evidence="2">The sequence shown here is derived from an EMBL/GenBank/DDBJ whole genome shotgun (WGS) entry which is preliminary data.</text>
</comment>
<sequence length="75" mass="7678">MKTSRSKIAKGGNPLARLRTGEPDPDPHFRAVLRAKLVTAAASAAPTAPPHTAPAPVAGAPARAEAGQVMRSRDS</sequence>
<feature type="region of interest" description="Disordered" evidence="1">
    <location>
        <begin position="43"/>
        <end position="75"/>
    </location>
</feature>
<organism evidence="2 3">
    <name type="scientific">Actinomadura rubrisoli</name>
    <dbReference type="NCBI Taxonomy" id="2530368"/>
    <lineage>
        <taxon>Bacteria</taxon>
        <taxon>Bacillati</taxon>
        <taxon>Actinomycetota</taxon>
        <taxon>Actinomycetes</taxon>
        <taxon>Streptosporangiales</taxon>
        <taxon>Thermomonosporaceae</taxon>
        <taxon>Actinomadura</taxon>
    </lineage>
</organism>
<dbReference type="EMBL" id="SMKU01000128">
    <property type="protein sequence ID" value="TDD82111.1"/>
    <property type="molecule type" value="Genomic_DNA"/>
</dbReference>
<keyword evidence="3" id="KW-1185">Reference proteome</keyword>
<reference evidence="2 3" key="1">
    <citation type="submission" date="2019-03" db="EMBL/GenBank/DDBJ databases">
        <title>Draft genome sequences of novel Actinobacteria.</title>
        <authorList>
            <person name="Sahin N."/>
            <person name="Ay H."/>
            <person name="Saygin H."/>
        </authorList>
    </citation>
    <scope>NUCLEOTIDE SEQUENCE [LARGE SCALE GENOMIC DNA]</scope>
    <source>
        <strain evidence="2 3">H3C3</strain>
    </source>
</reference>
<gene>
    <name evidence="2" type="ORF">E1298_23125</name>
</gene>
<evidence type="ECO:0000313" key="2">
    <source>
        <dbReference type="EMBL" id="TDD82111.1"/>
    </source>
</evidence>
<proteinExistence type="predicted"/>
<dbReference type="Proteomes" id="UP000294513">
    <property type="component" value="Unassembled WGS sequence"/>
</dbReference>
<evidence type="ECO:0000313" key="3">
    <source>
        <dbReference type="Proteomes" id="UP000294513"/>
    </source>
</evidence>
<name>A0A4R5B826_9ACTN</name>
<accession>A0A4R5B826</accession>
<feature type="region of interest" description="Disordered" evidence="1">
    <location>
        <begin position="1"/>
        <end position="27"/>
    </location>
</feature>
<evidence type="ECO:0000256" key="1">
    <source>
        <dbReference type="SAM" id="MobiDB-lite"/>
    </source>
</evidence>